<accession>A0A0M3IP35</accession>
<dbReference type="WBParaSite" id="ALUE_0002051301-mRNA-1">
    <property type="protein sequence ID" value="ALUE_0002051301-mRNA-1"/>
    <property type="gene ID" value="ALUE_0002051301"/>
</dbReference>
<feature type="region of interest" description="Disordered" evidence="1">
    <location>
        <begin position="1"/>
        <end position="194"/>
    </location>
</feature>
<protein>
    <submittedName>
        <fullName evidence="3">Dscam_C domain-containing protein</fullName>
    </submittedName>
</protein>
<dbReference type="Proteomes" id="UP000036681">
    <property type="component" value="Unplaced"/>
</dbReference>
<proteinExistence type="predicted"/>
<keyword evidence="2" id="KW-1185">Reference proteome</keyword>
<name>A0A0M3IP35_ASCLU</name>
<reference evidence="3" key="1">
    <citation type="submission" date="2017-02" db="UniProtKB">
        <authorList>
            <consortium name="WormBaseParasite"/>
        </authorList>
    </citation>
    <scope>IDENTIFICATION</scope>
</reference>
<evidence type="ECO:0000256" key="1">
    <source>
        <dbReference type="SAM" id="MobiDB-lite"/>
    </source>
</evidence>
<evidence type="ECO:0000313" key="2">
    <source>
        <dbReference type="Proteomes" id="UP000036681"/>
    </source>
</evidence>
<feature type="compositionally biased region" description="Basic and acidic residues" evidence="1">
    <location>
        <begin position="1"/>
        <end position="25"/>
    </location>
</feature>
<sequence>MESKEINYDRHGRYGSEHVGPRPRDACTGNKTATIGFHPMPGDIHTSEIGFRQPSPMSHCDCGRGQQLRPPLNHGPEFTDSYRPHEPSGGYRNNSPHAYAHSRPSSGEMHSGGYESGRFDKNVYQHPYPEMSPNKGNQNPGQINPIGVNSAPQGNIGSVRASYGESGNATPPSAFQNQEEYAPDGVRLLKYSGS</sequence>
<dbReference type="AlphaFoldDB" id="A0A0M3IP35"/>
<evidence type="ECO:0000313" key="3">
    <source>
        <dbReference type="WBParaSite" id="ALUE_0002051301-mRNA-1"/>
    </source>
</evidence>
<organism evidence="2 3">
    <name type="scientific">Ascaris lumbricoides</name>
    <name type="common">Giant roundworm</name>
    <dbReference type="NCBI Taxonomy" id="6252"/>
    <lineage>
        <taxon>Eukaryota</taxon>
        <taxon>Metazoa</taxon>
        <taxon>Ecdysozoa</taxon>
        <taxon>Nematoda</taxon>
        <taxon>Chromadorea</taxon>
        <taxon>Rhabditida</taxon>
        <taxon>Spirurina</taxon>
        <taxon>Ascaridomorpha</taxon>
        <taxon>Ascaridoidea</taxon>
        <taxon>Ascarididae</taxon>
        <taxon>Ascaris</taxon>
    </lineage>
</organism>
<feature type="compositionally biased region" description="Polar residues" evidence="1">
    <location>
        <begin position="165"/>
        <end position="179"/>
    </location>
</feature>